<feature type="compositionally biased region" description="Low complexity" evidence="1">
    <location>
        <begin position="1"/>
        <end position="45"/>
    </location>
</feature>
<evidence type="ECO:0000256" key="1">
    <source>
        <dbReference type="SAM" id="MobiDB-lite"/>
    </source>
</evidence>
<dbReference type="RefSeq" id="WP_203716347.1">
    <property type="nucleotide sequence ID" value="NZ_BONE01000044.1"/>
</dbReference>
<evidence type="ECO:0000313" key="4">
    <source>
        <dbReference type="Proteomes" id="UP000604117"/>
    </source>
</evidence>
<sequence length="205" mass="21991">MTQRRMPSGQGPSRRPSSGGARGTAGRATGRATTRETAAAPARTGNAPRKATRPVATRRTSGGTESGTARRTAAPQPRRLTGRATVLVAVLIALALAYTYPIRVYLNQQSDIAELESAQAAQRETIKRLQAEAELWKDPNYIKTQARSRFFMVLPGEELLILLSDPDGAARDAGLPPPSATPPEPDPWYDTLWSSVEAANSERAG</sequence>
<dbReference type="Pfam" id="PF04977">
    <property type="entry name" value="DivIC"/>
    <property type="match status" value="1"/>
</dbReference>
<keyword evidence="4" id="KW-1185">Reference proteome</keyword>
<protein>
    <recommendedName>
        <fullName evidence="5">Cell division protein FtsB</fullName>
    </recommendedName>
</protein>
<accession>A0ABQ4CW28</accession>
<keyword evidence="2" id="KW-0812">Transmembrane</keyword>
<feature type="compositionally biased region" description="Low complexity" evidence="1">
    <location>
        <begin position="57"/>
        <end position="77"/>
    </location>
</feature>
<feature type="region of interest" description="Disordered" evidence="1">
    <location>
        <begin position="170"/>
        <end position="191"/>
    </location>
</feature>
<organism evidence="3 4">
    <name type="scientific">Asanoa siamensis</name>
    <dbReference type="NCBI Taxonomy" id="926357"/>
    <lineage>
        <taxon>Bacteria</taxon>
        <taxon>Bacillati</taxon>
        <taxon>Actinomycetota</taxon>
        <taxon>Actinomycetes</taxon>
        <taxon>Micromonosporales</taxon>
        <taxon>Micromonosporaceae</taxon>
        <taxon>Asanoa</taxon>
    </lineage>
</organism>
<evidence type="ECO:0008006" key="5">
    <source>
        <dbReference type="Google" id="ProtNLM"/>
    </source>
</evidence>
<keyword evidence="2" id="KW-1133">Transmembrane helix</keyword>
<feature type="transmembrane region" description="Helical" evidence="2">
    <location>
        <begin position="80"/>
        <end position="100"/>
    </location>
</feature>
<name>A0ABQ4CW28_9ACTN</name>
<dbReference type="EMBL" id="BONE01000044">
    <property type="protein sequence ID" value="GIF75482.1"/>
    <property type="molecule type" value="Genomic_DNA"/>
</dbReference>
<keyword evidence="2" id="KW-0472">Membrane</keyword>
<dbReference type="InterPro" id="IPR007060">
    <property type="entry name" value="FtsL/DivIC"/>
</dbReference>
<feature type="compositionally biased region" description="Pro residues" evidence="1">
    <location>
        <begin position="175"/>
        <end position="186"/>
    </location>
</feature>
<reference evidence="3 4" key="1">
    <citation type="submission" date="2021-01" db="EMBL/GenBank/DDBJ databases">
        <title>Whole genome shotgun sequence of Asanoa siamensis NBRC 107932.</title>
        <authorList>
            <person name="Komaki H."/>
            <person name="Tamura T."/>
        </authorList>
    </citation>
    <scope>NUCLEOTIDE SEQUENCE [LARGE SCALE GENOMIC DNA]</scope>
    <source>
        <strain evidence="3 4">NBRC 107932</strain>
    </source>
</reference>
<gene>
    <name evidence="3" type="ORF">Asi02nite_50000</name>
</gene>
<comment type="caution">
    <text evidence="3">The sequence shown here is derived from an EMBL/GenBank/DDBJ whole genome shotgun (WGS) entry which is preliminary data.</text>
</comment>
<proteinExistence type="predicted"/>
<evidence type="ECO:0000313" key="3">
    <source>
        <dbReference type="EMBL" id="GIF75482.1"/>
    </source>
</evidence>
<dbReference type="Proteomes" id="UP000604117">
    <property type="component" value="Unassembled WGS sequence"/>
</dbReference>
<evidence type="ECO:0000256" key="2">
    <source>
        <dbReference type="SAM" id="Phobius"/>
    </source>
</evidence>
<feature type="region of interest" description="Disordered" evidence="1">
    <location>
        <begin position="1"/>
        <end position="77"/>
    </location>
</feature>